<dbReference type="InterPro" id="IPR011989">
    <property type="entry name" value="ARM-like"/>
</dbReference>
<dbReference type="GO" id="GO:0009055">
    <property type="term" value="F:electron transfer activity"/>
    <property type="evidence" value="ECO:0007669"/>
    <property type="project" value="InterPro"/>
</dbReference>
<dbReference type="NCBIfam" id="TIGR02604">
    <property type="entry name" value="Piru_Ver_Nterm"/>
    <property type="match status" value="1"/>
</dbReference>
<name>A0A1I3H0E3_9PLAN</name>
<protein>
    <submittedName>
        <fullName evidence="6">Putative membrane-bound dehydrogenase domain-containing protein</fullName>
    </submittedName>
</protein>
<dbReference type="InterPro" id="IPR013428">
    <property type="entry name" value="Membrane-bound_put_N"/>
</dbReference>
<dbReference type="Pfam" id="PF00034">
    <property type="entry name" value="Cytochrom_C"/>
    <property type="match status" value="1"/>
</dbReference>
<dbReference type="SUPFAM" id="SSF46626">
    <property type="entry name" value="Cytochrome c"/>
    <property type="match status" value="1"/>
</dbReference>
<dbReference type="InterPro" id="IPR016024">
    <property type="entry name" value="ARM-type_fold"/>
</dbReference>
<keyword evidence="1 4" id="KW-0349">Heme</keyword>
<dbReference type="EMBL" id="FOQD01000007">
    <property type="protein sequence ID" value="SFI29214.1"/>
    <property type="molecule type" value="Genomic_DNA"/>
</dbReference>
<gene>
    <name evidence="6" type="ORF">SAMN05421753_107203</name>
</gene>
<dbReference type="InterPro" id="IPR011042">
    <property type="entry name" value="6-blade_b-propeller_TolB-like"/>
</dbReference>
<dbReference type="PANTHER" id="PTHR33546:SF1">
    <property type="entry name" value="LARGE, MULTIFUNCTIONAL SECRETED PROTEIN"/>
    <property type="match status" value="1"/>
</dbReference>
<evidence type="ECO:0000313" key="6">
    <source>
        <dbReference type="EMBL" id="SFI29214.1"/>
    </source>
</evidence>
<accession>A0A1I3H0E3</accession>
<dbReference type="InterPro" id="IPR055557">
    <property type="entry name" value="DUF7133"/>
</dbReference>
<keyword evidence="3 4" id="KW-0408">Iron</keyword>
<feature type="domain" description="Cytochrome c" evidence="5">
    <location>
        <begin position="853"/>
        <end position="986"/>
    </location>
</feature>
<keyword evidence="2 4" id="KW-0479">Metal-binding</keyword>
<dbReference type="PANTHER" id="PTHR33546">
    <property type="entry name" value="LARGE, MULTIFUNCTIONAL SECRETED PROTEIN-RELATED"/>
    <property type="match status" value="1"/>
</dbReference>
<dbReference type="STRING" id="1576369.SAMN05421753_107203"/>
<evidence type="ECO:0000256" key="2">
    <source>
        <dbReference type="ARBA" id="ARBA00022723"/>
    </source>
</evidence>
<dbReference type="Gene3D" id="2.120.10.30">
    <property type="entry name" value="TolB, C-terminal domain"/>
    <property type="match status" value="1"/>
</dbReference>
<reference evidence="7" key="1">
    <citation type="submission" date="2016-10" db="EMBL/GenBank/DDBJ databases">
        <authorList>
            <person name="Varghese N."/>
            <person name="Submissions S."/>
        </authorList>
    </citation>
    <scope>NUCLEOTIDE SEQUENCE [LARGE SCALE GENOMIC DNA]</scope>
    <source>
        <strain evidence="7">DSM 26348</strain>
    </source>
</reference>
<dbReference type="NCBIfam" id="TIGR02603">
    <property type="entry name" value="CxxCH_TIGR02603"/>
    <property type="match status" value="1"/>
</dbReference>
<dbReference type="GO" id="GO:0046872">
    <property type="term" value="F:metal ion binding"/>
    <property type="evidence" value="ECO:0007669"/>
    <property type="project" value="UniProtKB-KW"/>
</dbReference>
<evidence type="ECO:0000256" key="3">
    <source>
        <dbReference type="ARBA" id="ARBA00023004"/>
    </source>
</evidence>
<dbReference type="Gene3D" id="1.25.10.10">
    <property type="entry name" value="Leucine-rich Repeat Variant"/>
    <property type="match status" value="1"/>
</dbReference>
<organism evidence="6 7">
    <name type="scientific">Planctomicrobium piriforme</name>
    <dbReference type="NCBI Taxonomy" id="1576369"/>
    <lineage>
        <taxon>Bacteria</taxon>
        <taxon>Pseudomonadati</taxon>
        <taxon>Planctomycetota</taxon>
        <taxon>Planctomycetia</taxon>
        <taxon>Planctomycetales</taxon>
        <taxon>Planctomycetaceae</taxon>
        <taxon>Planctomicrobium</taxon>
    </lineage>
</organism>
<dbReference type="SUPFAM" id="SSF63829">
    <property type="entry name" value="Calcium-dependent phosphotriesterase"/>
    <property type="match status" value="1"/>
</dbReference>
<evidence type="ECO:0000313" key="7">
    <source>
        <dbReference type="Proteomes" id="UP000199518"/>
    </source>
</evidence>
<dbReference type="GO" id="GO:0020037">
    <property type="term" value="F:heme binding"/>
    <property type="evidence" value="ECO:0007669"/>
    <property type="project" value="InterPro"/>
</dbReference>
<evidence type="ECO:0000256" key="1">
    <source>
        <dbReference type="ARBA" id="ARBA00022617"/>
    </source>
</evidence>
<sequence>MTDSTWPRLGRLLRTAALCLIICGPSLFAEDFAAELPRIPPLEPDAALSRFEVAPGYAIQLMAAEPLVVDPVAMCYDENGRLYVAEMCDYSEQETERLGRIQLLEDLDQDGRFEKSTTFATGLSWPTALICYDGGIFVGAAPDIHYMKDASGDGIADESRVVFTGFGRSNVQGLLNSFRWGLDNRIHGATSVSGGEVKRADQPHATPLNLRGRDFSFDPKTLELRPESGGGQHGLCFDDWGRKFVCSNSEQASFIVYQDRYIARNPYLSAIGPKVDIGTDSGQTPVFRSSPVEPWRIVRTRLRASGAAPGHVEWGGQPAGYFTAATGITIFRGDALGDELRGVAIVGDVGSNIIHRMQVTPKGVAFVVSRIDQNTEFVRSSDIWFRPVQFDNAPDGCLHVLDMYREVIEHPKSLPPQVKNHLDLTSGRDRGRLYRVLAKGSKYRPTPQLSTMSSADLVALLSHDNAWHRETASRLLSQRQDLAVVPALRTLAITGEKPLGRLHGLSVLNGLNQLDADVVESALADSHPRIRERALQYAEAFATSPDVIRKVGSLISSDDPRLRLQLAFSAGEFPAEQKVAWLTTLLQRPDSDKWLQLAAVSSLSNDALPVFSNLLQNPNLRRIMPADSILQRLTLQIARQNKAGDVDVLLTLIEKLPASEQPFKDQLITTLLTSSSPSTLKQVFIGPRAELIETMLASARNKVSQPTLAVERISAIRILALSAQLQDVERLQALLAPTEEVAIQTTALGALAATANPNLANALLDRWNEFSPSMRLKAEEVLFSRPDWTAATLTLLESGGLAPSAFSTARLRTVAAGNDVELQRRANLILNSLGTASRAEIVQRYLPALTQSGDTARGREIFRKQCSGCHRLEGVGNETGPNLSAIRNRGKEAILLNVLDPNREVNPDYLNYIVSLQDGRTLTGMIRSETATSLTLVRAENQSSTVLRNEIEQIRNSGQSLMPEGLERQIDEQAMADLLAYLLSPEALR</sequence>
<proteinExistence type="predicted"/>
<dbReference type="Pfam" id="PF23500">
    <property type="entry name" value="DUF7133"/>
    <property type="match status" value="1"/>
</dbReference>
<evidence type="ECO:0000256" key="4">
    <source>
        <dbReference type="PROSITE-ProRule" id="PRU00433"/>
    </source>
</evidence>
<keyword evidence="7" id="KW-1185">Reference proteome</keyword>
<dbReference type="PROSITE" id="PS51007">
    <property type="entry name" value="CYTC"/>
    <property type="match status" value="1"/>
</dbReference>
<dbReference type="InterPro" id="IPR036909">
    <property type="entry name" value="Cyt_c-like_dom_sf"/>
</dbReference>
<dbReference type="Gene3D" id="1.10.760.10">
    <property type="entry name" value="Cytochrome c-like domain"/>
    <property type="match status" value="1"/>
</dbReference>
<evidence type="ECO:0000259" key="5">
    <source>
        <dbReference type="PROSITE" id="PS51007"/>
    </source>
</evidence>
<dbReference type="Proteomes" id="UP000199518">
    <property type="component" value="Unassembled WGS sequence"/>
</dbReference>
<dbReference type="SUPFAM" id="SSF48371">
    <property type="entry name" value="ARM repeat"/>
    <property type="match status" value="1"/>
</dbReference>
<dbReference type="AlphaFoldDB" id="A0A1I3H0E3"/>
<dbReference type="RefSeq" id="WP_092050114.1">
    <property type="nucleotide sequence ID" value="NZ_FOQD01000007.1"/>
</dbReference>
<dbReference type="OrthoDB" id="230287at2"/>
<dbReference type="InterPro" id="IPR009056">
    <property type="entry name" value="Cyt_c-like_dom"/>
</dbReference>
<dbReference type="InterPro" id="IPR013427">
    <property type="entry name" value="Haem-bd_dom_put"/>
</dbReference>